<sequence length="72" mass="7892">MNEITDMNAQIAAAVEQQGAVSEGINRGISSIRESADANVRTGQNNFHSATSVERLSNALSELARQFWDKRK</sequence>
<dbReference type="SUPFAM" id="SSF58104">
    <property type="entry name" value="Methyl-accepting chemotaxis protein (MCP) signaling domain"/>
    <property type="match status" value="1"/>
</dbReference>
<reference evidence="1 4" key="1">
    <citation type="submission" date="2021-07" db="EMBL/GenBank/DDBJ databases">
        <title>Whole genome sequencing of carbapenem-resistant Pseudomonas spp. isolated in Japan.</title>
        <authorList>
            <person name="Suzuki M."/>
            <person name="Maehana S."/>
            <person name="Kitasato H."/>
        </authorList>
    </citation>
    <scope>NUCLEOTIDE SEQUENCE</scope>
    <source>
        <strain evidence="1">KAM435</strain>
        <strain evidence="2 4">KAM436</strain>
    </source>
</reference>
<name>A0AA37FQS4_AQUAC</name>
<dbReference type="AlphaFoldDB" id="A0AA37FQS4"/>
<dbReference type="Gene3D" id="1.10.287.950">
    <property type="entry name" value="Methyl-accepting chemotaxis protein"/>
    <property type="match status" value="1"/>
</dbReference>
<accession>A0AA37FQS4</accession>
<evidence type="ECO:0000313" key="1">
    <source>
        <dbReference type="EMBL" id="GIZ90884.1"/>
    </source>
</evidence>
<evidence type="ECO:0000313" key="3">
    <source>
        <dbReference type="Proteomes" id="UP000887212"/>
    </source>
</evidence>
<gene>
    <name evidence="1" type="ORF">KAM435_42110</name>
    <name evidence="2" type="ORF">KAM436_42260</name>
</gene>
<dbReference type="Proteomes" id="UP000887212">
    <property type="component" value="Unassembled WGS sequence"/>
</dbReference>
<dbReference type="EMBL" id="BPMS01000039">
    <property type="protein sequence ID" value="GIZ90884.1"/>
    <property type="molecule type" value="Genomic_DNA"/>
</dbReference>
<comment type="caution">
    <text evidence="1">The sequence shown here is derived from an EMBL/GenBank/DDBJ whole genome shotgun (WGS) entry which is preliminary data.</text>
</comment>
<dbReference type="Proteomes" id="UP000887228">
    <property type="component" value="Unassembled WGS sequence"/>
</dbReference>
<evidence type="ECO:0000313" key="4">
    <source>
        <dbReference type="Proteomes" id="UP000887228"/>
    </source>
</evidence>
<organism evidence="1 3">
    <name type="scientific">Aquipseudomonas alcaligenes</name>
    <name type="common">Pseudomonas alcaligenes</name>
    <dbReference type="NCBI Taxonomy" id="43263"/>
    <lineage>
        <taxon>Bacteria</taxon>
        <taxon>Pseudomonadati</taxon>
        <taxon>Pseudomonadota</taxon>
        <taxon>Gammaproteobacteria</taxon>
        <taxon>Pseudomonadales</taxon>
        <taxon>Pseudomonadaceae</taxon>
        <taxon>Aquipseudomonas</taxon>
    </lineage>
</organism>
<evidence type="ECO:0008006" key="5">
    <source>
        <dbReference type="Google" id="ProtNLM"/>
    </source>
</evidence>
<dbReference type="EMBL" id="BPMT01000038">
    <property type="protein sequence ID" value="GIZ95258.1"/>
    <property type="molecule type" value="Genomic_DNA"/>
</dbReference>
<proteinExistence type="predicted"/>
<evidence type="ECO:0000313" key="2">
    <source>
        <dbReference type="EMBL" id="GIZ95258.1"/>
    </source>
</evidence>
<protein>
    <recommendedName>
        <fullName evidence="5">Methyl-accepting chemotaxis protein</fullName>
    </recommendedName>
</protein>